<comment type="caution">
    <text evidence="1">The sequence shown here is derived from an EMBL/GenBank/DDBJ whole genome shotgun (WGS) entry which is preliminary data.</text>
</comment>
<dbReference type="EMBL" id="QVQW01000007">
    <property type="protein sequence ID" value="RKU47761.1"/>
    <property type="molecule type" value="Genomic_DNA"/>
</dbReference>
<protein>
    <submittedName>
        <fullName evidence="1">Uncharacterized protein</fullName>
    </submittedName>
</protein>
<proteinExistence type="predicted"/>
<evidence type="ECO:0000313" key="2">
    <source>
        <dbReference type="Proteomes" id="UP000275385"/>
    </source>
</evidence>
<sequence>MPLSLDLMTDMVLENRAFVTIEPDNVSTGNRIGPMQISVKSTHGAIVSPDATATAYLVRYTEGPLQASVRIGRNCEGTTTRVHSFYERPADPTLLGQASESWAMFYWPSLPPATSPGAYQYIVLFKLDGHTQLQSYVKSEVFQVSPPESVFTEGPSFYPPRTHGACGTWGH</sequence>
<organism evidence="1 2">
    <name type="scientific">Coniochaeta pulveracea</name>
    <dbReference type="NCBI Taxonomy" id="177199"/>
    <lineage>
        <taxon>Eukaryota</taxon>
        <taxon>Fungi</taxon>
        <taxon>Dikarya</taxon>
        <taxon>Ascomycota</taxon>
        <taxon>Pezizomycotina</taxon>
        <taxon>Sordariomycetes</taxon>
        <taxon>Sordariomycetidae</taxon>
        <taxon>Coniochaetales</taxon>
        <taxon>Coniochaetaceae</taxon>
        <taxon>Coniochaeta</taxon>
    </lineage>
</organism>
<dbReference type="Proteomes" id="UP000275385">
    <property type="component" value="Unassembled WGS sequence"/>
</dbReference>
<reference evidence="1 2" key="1">
    <citation type="submission" date="2018-08" db="EMBL/GenBank/DDBJ databases">
        <title>Draft genome of the lignicolous fungus Coniochaeta pulveracea.</title>
        <authorList>
            <person name="Borstlap C.J."/>
            <person name="De Witt R.N."/>
            <person name="Botha A."/>
            <person name="Volschenk H."/>
        </authorList>
    </citation>
    <scope>NUCLEOTIDE SEQUENCE [LARGE SCALE GENOMIC DNA]</scope>
    <source>
        <strain evidence="1 2">CAB683</strain>
    </source>
</reference>
<keyword evidence="2" id="KW-1185">Reference proteome</keyword>
<gene>
    <name evidence="1" type="ORF">DL546_005330</name>
</gene>
<dbReference type="AlphaFoldDB" id="A0A420YIS6"/>
<accession>A0A420YIS6</accession>
<name>A0A420YIS6_9PEZI</name>
<evidence type="ECO:0000313" key="1">
    <source>
        <dbReference type="EMBL" id="RKU47761.1"/>
    </source>
</evidence>